<accession>A0AA35PAG1</accession>
<feature type="compositionally biased region" description="Basic and acidic residues" evidence="1">
    <location>
        <begin position="34"/>
        <end position="48"/>
    </location>
</feature>
<feature type="region of interest" description="Disordered" evidence="1">
    <location>
        <begin position="26"/>
        <end position="74"/>
    </location>
</feature>
<dbReference type="Proteomes" id="UP001178461">
    <property type="component" value="Chromosome 6"/>
</dbReference>
<organism evidence="2 3">
    <name type="scientific">Podarcis lilfordi</name>
    <name type="common">Lilford's wall lizard</name>
    <dbReference type="NCBI Taxonomy" id="74358"/>
    <lineage>
        <taxon>Eukaryota</taxon>
        <taxon>Metazoa</taxon>
        <taxon>Chordata</taxon>
        <taxon>Craniata</taxon>
        <taxon>Vertebrata</taxon>
        <taxon>Euteleostomi</taxon>
        <taxon>Lepidosauria</taxon>
        <taxon>Squamata</taxon>
        <taxon>Bifurcata</taxon>
        <taxon>Unidentata</taxon>
        <taxon>Episquamata</taxon>
        <taxon>Laterata</taxon>
        <taxon>Lacertibaenia</taxon>
        <taxon>Lacertidae</taxon>
        <taxon>Podarcis</taxon>
    </lineage>
</organism>
<protein>
    <submittedName>
        <fullName evidence="2">Uncharacterized protein</fullName>
    </submittedName>
</protein>
<name>A0AA35PAG1_9SAUR</name>
<gene>
    <name evidence="2" type="ORF">PODLI_1B024936</name>
</gene>
<reference evidence="2" key="1">
    <citation type="submission" date="2022-12" db="EMBL/GenBank/DDBJ databases">
        <authorList>
            <person name="Alioto T."/>
            <person name="Alioto T."/>
            <person name="Gomez Garrido J."/>
        </authorList>
    </citation>
    <scope>NUCLEOTIDE SEQUENCE</scope>
</reference>
<evidence type="ECO:0000256" key="1">
    <source>
        <dbReference type="SAM" id="MobiDB-lite"/>
    </source>
</evidence>
<dbReference type="AlphaFoldDB" id="A0AA35PAG1"/>
<evidence type="ECO:0000313" key="3">
    <source>
        <dbReference type="Proteomes" id="UP001178461"/>
    </source>
</evidence>
<proteinExistence type="predicted"/>
<keyword evidence="3" id="KW-1185">Reference proteome</keyword>
<feature type="region of interest" description="Disordered" evidence="1">
    <location>
        <begin position="282"/>
        <end position="302"/>
    </location>
</feature>
<dbReference type="EMBL" id="OX395131">
    <property type="protein sequence ID" value="CAI5777547.1"/>
    <property type="molecule type" value="Genomic_DNA"/>
</dbReference>
<sequence>MDTLTASSVSSRPWVLQFFRNLFGSGRHVTQEGQRPKAKDEDNAKSELLDSPLPKNGLEATLPDQEPDATKTSPSEICGGLMGSCPEELLLLKELSLGDTTPMNENKLPVSFHSARMEMGDSDGFANPMISGMAKDPCEKVPVTGEKEEESDDREAVGKDEFPQVLCADDGVAMSAGSMTDVKGCSAEEEREHLLKEDVQEGEPPKADLSPWNRLLNMYKQRRWLPASKGDIPVQPVAEDDLMVYGIATPRPHVTLSNSSAVCSACGLPENEDGEAVGDCETALRGPGRNDAGSLEHPKNVH</sequence>
<evidence type="ECO:0000313" key="2">
    <source>
        <dbReference type="EMBL" id="CAI5777547.1"/>
    </source>
</evidence>